<dbReference type="SUPFAM" id="SSF54171">
    <property type="entry name" value="DNA-binding domain"/>
    <property type="match status" value="1"/>
</dbReference>
<dbReference type="EMBL" id="BNCQ01000022">
    <property type="protein sequence ID" value="GIM06680.1"/>
    <property type="molecule type" value="Genomic_DNA"/>
</dbReference>
<feature type="compositionally biased region" description="Pro residues" evidence="4">
    <location>
        <begin position="1313"/>
        <end position="1325"/>
    </location>
</feature>
<comment type="caution">
    <text evidence="5">The sequence shown here is derived from an EMBL/GenBank/DDBJ whole genome shotgun (WGS) entry which is preliminary data.</text>
</comment>
<dbReference type="EMBL" id="BNCP01000028">
    <property type="protein sequence ID" value="GIL83943.1"/>
    <property type="molecule type" value="Genomic_DNA"/>
</dbReference>
<dbReference type="Proteomes" id="UP000747110">
    <property type="component" value="Unassembled WGS sequence"/>
</dbReference>
<dbReference type="GO" id="GO:0005634">
    <property type="term" value="C:nucleus"/>
    <property type="evidence" value="ECO:0007669"/>
    <property type="project" value="UniProtKB-SubCell"/>
</dbReference>
<evidence type="ECO:0000313" key="7">
    <source>
        <dbReference type="Proteomes" id="UP000747110"/>
    </source>
</evidence>
<evidence type="ECO:0000313" key="5">
    <source>
        <dbReference type="EMBL" id="GIL83943.1"/>
    </source>
</evidence>
<keyword evidence="7" id="KW-1185">Reference proteome</keyword>
<protein>
    <recommendedName>
        <fullName evidence="8">MBD domain-containing protein</fullName>
    </recommendedName>
</protein>
<dbReference type="PANTHER" id="PTHR24216:SF65">
    <property type="entry name" value="PAXILLIN-LIKE PROTEIN 1"/>
    <property type="match status" value="1"/>
</dbReference>
<feature type="region of interest" description="Disordered" evidence="4">
    <location>
        <begin position="1500"/>
        <end position="1525"/>
    </location>
</feature>
<sequence length="1892" mass="194191">MEFRRHRGSGTSCELAGSEFKVAATEMAWESASNAHIAVGKDHLLAMLAVGVPPGDSGGCADVIGASTFAAVVESTPGLHIELPPAKTRPQQPPMQPDQQPQPRPESPADGTPVTVSGASPASSVPGFPAPQALPQPPLPRSPPVAPHPHTDDHHHHRHHQHREQQIRNDGYLSKHHLADDTEESSDADDSVTWDEERILGHDGAEAASSSRRAAVLGQPPLLKPSLAAEVRRRQPAQAIISPDQPRSAVASGDESGLAPVGASDGSSGGGFGNGRDGGDGEGADAGGAALDSSSVHYMDPKDVGLPEGWRCWWKMRAGGKEAGRRKDFRYQSPEGRRFISLLGAREHAAVLPASLKPGSGTAVMTAMVAADTGDTIAPTTSATLGSSLVLRQPDRIQNVRDGDGNWSASAIVPAVVLQQKQQLQPSSLGFRSGRARDVSGLRGLKGAAATGDGLCKPPQSQLYDSDDDVRREDEQENRGGGGGSGGKAERHSKRDVQNGVLLYGEKIVKGQTTAVVPTAGGVDHGSNGDHGRFRSNSPVRVRNGEHLRVCQDPKAHQHSRYRTREQCGDVAAAVQSLPGSQQRQRQEPTAKQLKARWCGKGELVAPLPNGLDALAAAAAELGREEQRAERRERRATVVEAQPLAGSLSPPALHTKAAFVPQISPCMRVVVSPSPLPSPSGGGFFRIRIPPPVAVQPSDGVATMADAVAAVAAQAYCSPELSSYSVSENDDGIRSMRCLRPQPLCAARACTPAAAASYFNADGSPNRPDSNHCPMDRQEPGPSAPPPPSTFMSAAARPGFASVANNPSLSDRRLDLTFSLTVGELVRLAMAVNNRVQPDNITVTSAPMDLSTATRHALIAAVAPYRYGAGGRHQKDIKHSGISAPGEQDEQLRTALDAVVELLGCGPNTTGQKAAPIPQATKADCTQNGEGSDTLPPRFPMASAAPTVAGGRSDVGGGGGGSRNEVGGGLAWGSQGQNAATLAWVAPAAATTTATIAVGATVAPADEEVRSAQIAVSQHRGPPPSLIGAQSQPLPLLAHTQVQPPNLQLQFQSQVDTLTVAPATTAAVAAATKASAAAGAPSSATVTVTGPIPVPRTILPLACAVGLTGHHPPPAITTSATTPAAAQAGPGCGGFTGGSLGHECGATSARASLQPEPQPRGASPPPLLGHEPHSTLPAGLSPFPLHTPTTLLGPAAPAPAQLLHCYNPVSSLPPPPPLPLLQSREIASGSSAASENTRDLGLLTLGQAVGVQPPVAPAAAVGPTYIPAGAVGSSGGVKGNGNFFDDAQTIGGFATGTVVGRELESGLVRAGEKPPPPAHLPPPQQPGALFVSSGTATAGGEEGGAVAPAAVTAAPAATSLPSENNLMAPFSAAAFASASRHDVKRRRVLSELAATTELSLSDVCMTDMQQRPFASLALTQTGIATASVVSKGNGGGEDKGSVELMAANTVAIARTGNGSGGCGGDGTLSMPGSSCDEPFDGIFTARQIQVQLQNQVQGQHLNHGHGNNISSSHGYLGANKSPTLPPQQQALVVPLLPPPHQQQKQQDLSQPSLPPPQQQEVAQQPLPPPVLPLQQAFVQQQPPQQMQQQQMQQQQPASAEHQQQQPYMTHQPEQEAILKELRRQQQQQHLHTPLTYSPYLQQPSIQQQQPLQQELQQLLQQQQRQPQPQSLQQQQQQQQHPELVPSGNGVLGIGIGSGGPLTAAAGAQEVIPPQDRFQGPQNHGYSNAYHGPHVQMAAMAAAMQAAAAAASAAGMLPASQLLPALMHGHGLYGPWGALLPQPQPQPRPAAAAVDGGGLSAPDCVAAAAAVAAATASLTAARTGSLSATATGSAVAAPVPTLGVAAHPTSAAAANGAAVGVASSGLSSGPFSAGGLAWPGLGLGNIQSKVRAL</sequence>
<feature type="compositionally biased region" description="Low complexity" evidence="4">
    <location>
        <begin position="1541"/>
        <end position="1551"/>
    </location>
</feature>
<name>A0A8J4FSC4_9CHLO</name>
<feature type="compositionally biased region" description="Gly residues" evidence="4">
    <location>
        <begin position="267"/>
        <end position="276"/>
    </location>
</feature>
<proteinExistence type="predicted"/>
<gene>
    <name evidence="5" type="ORF">Vretifemale_12668</name>
    <name evidence="6" type="ORF">Vretimale_10956</name>
</gene>
<comment type="subcellular location">
    <subcellularLocation>
        <location evidence="1">Nucleus</location>
    </subcellularLocation>
</comment>
<feature type="compositionally biased region" description="Pro residues" evidence="4">
    <location>
        <begin position="91"/>
        <end position="106"/>
    </location>
</feature>
<feature type="compositionally biased region" description="Pro residues" evidence="4">
    <location>
        <begin position="128"/>
        <end position="147"/>
    </location>
</feature>
<feature type="region of interest" description="Disordered" evidence="4">
    <location>
        <begin position="1150"/>
        <end position="1182"/>
    </location>
</feature>
<keyword evidence="3" id="KW-0804">Transcription</keyword>
<feature type="region of interest" description="Disordered" evidence="4">
    <location>
        <begin position="1539"/>
        <end position="1610"/>
    </location>
</feature>
<feature type="compositionally biased region" description="Polar residues" evidence="4">
    <location>
        <begin position="114"/>
        <end position="123"/>
    </location>
</feature>
<reference evidence="5" key="1">
    <citation type="journal article" date="2021" name="Proc. Natl. Acad. Sci. U.S.A.">
        <title>Three genomes in the algal genus Volvox reveal the fate of a haploid sex-determining region after a transition to homothallism.</title>
        <authorList>
            <person name="Yamamoto K."/>
            <person name="Hamaji T."/>
            <person name="Kawai-Toyooka H."/>
            <person name="Matsuzaki R."/>
            <person name="Takahashi F."/>
            <person name="Nishimura Y."/>
            <person name="Kawachi M."/>
            <person name="Noguchi H."/>
            <person name="Minakuchi Y."/>
            <person name="Umen J.G."/>
            <person name="Toyoda A."/>
            <person name="Nozaki H."/>
        </authorList>
    </citation>
    <scope>NUCLEOTIDE SEQUENCE</scope>
    <source>
        <strain evidence="6">NIES-3785</strain>
        <strain evidence="5">NIES-3786</strain>
    </source>
</reference>
<evidence type="ECO:0008006" key="8">
    <source>
        <dbReference type="Google" id="ProtNLM"/>
    </source>
</evidence>
<organism evidence="5 7">
    <name type="scientific">Volvox reticuliferus</name>
    <dbReference type="NCBI Taxonomy" id="1737510"/>
    <lineage>
        <taxon>Eukaryota</taxon>
        <taxon>Viridiplantae</taxon>
        <taxon>Chlorophyta</taxon>
        <taxon>core chlorophytes</taxon>
        <taxon>Chlorophyceae</taxon>
        <taxon>CS clade</taxon>
        <taxon>Chlamydomonadales</taxon>
        <taxon>Volvocaceae</taxon>
        <taxon>Volvox</taxon>
    </lineage>
</organism>
<dbReference type="GO" id="GO:0003677">
    <property type="term" value="F:DNA binding"/>
    <property type="evidence" value="ECO:0007669"/>
    <property type="project" value="InterPro"/>
</dbReference>
<feature type="compositionally biased region" description="Low complexity" evidence="4">
    <location>
        <begin position="1326"/>
        <end position="1343"/>
    </location>
</feature>
<evidence type="ECO:0000256" key="3">
    <source>
        <dbReference type="ARBA" id="ARBA00023163"/>
    </source>
</evidence>
<evidence type="ECO:0000313" key="6">
    <source>
        <dbReference type="EMBL" id="GIM06680.1"/>
    </source>
</evidence>
<dbReference type="InterPro" id="IPR016177">
    <property type="entry name" value="DNA-bd_dom_sf"/>
</dbReference>
<dbReference type="PANTHER" id="PTHR24216">
    <property type="entry name" value="PAXILLIN-RELATED"/>
    <property type="match status" value="1"/>
</dbReference>
<feature type="region of interest" description="Disordered" evidence="4">
    <location>
        <begin position="761"/>
        <end position="794"/>
    </location>
</feature>
<feature type="region of interest" description="Disordered" evidence="4">
    <location>
        <begin position="1657"/>
        <end position="1695"/>
    </location>
</feature>
<feature type="compositionally biased region" description="Low complexity" evidence="4">
    <location>
        <begin position="1657"/>
        <end position="1679"/>
    </location>
</feature>
<feature type="region of interest" description="Disordered" evidence="4">
    <location>
        <begin position="237"/>
        <end position="289"/>
    </location>
</feature>
<feature type="compositionally biased region" description="Low complexity" evidence="4">
    <location>
        <begin position="1500"/>
        <end position="1509"/>
    </location>
</feature>
<feature type="region of interest" description="Disordered" evidence="4">
    <location>
        <begin position="81"/>
        <end position="166"/>
    </location>
</feature>
<feature type="region of interest" description="Disordered" evidence="4">
    <location>
        <begin position="448"/>
        <end position="497"/>
    </location>
</feature>
<feature type="compositionally biased region" description="Low complexity" evidence="4">
    <location>
        <begin position="1572"/>
        <end position="1606"/>
    </location>
</feature>
<evidence type="ECO:0000256" key="1">
    <source>
        <dbReference type="ARBA" id="ARBA00004123"/>
    </source>
</evidence>
<evidence type="ECO:0000256" key="4">
    <source>
        <dbReference type="SAM" id="MobiDB-lite"/>
    </source>
</evidence>
<dbReference type="Proteomes" id="UP000722791">
    <property type="component" value="Unassembled WGS sequence"/>
</dbReference>
<feature type="compositionally biased region" description="Basic and acidic residues" evidence="4">
    <location>
        <begin position="469"/>
        <end position="478"/>
    </location>
</feature>
<evidence type="ECO:0000256" key="2">
    <source>
        <dbReference type="ARBA" id="ARBA00023015"/>
    </source>
</evidence>
<feature type="region of interest" description="Disordered" evidence="4">
    <location>
        <begin position="912"/>
        <end position="936"/>
    </location>
</feature>
<keyword evidence="2" id="KW-0805">Transcription regulation</keyword>
<feature type="compositionally biased region" description="Basic and acidic residues" evidence="4">
    <location>
        <begin position="488"/>
        <end position="497"/>
    </location>
</feature>
<feature type="region of interest" description="Disordered" evidence="4">
    <location>
        <begin position="1308"/>
        <end position="1343"/>
    </location>
</feature>
<feature type="region of interest" description="Disordered" evidence="4">
    <location>
        <begin position="520"/>
        <end position="539"/>
    </location>
</feature>
<accession>A0A8J4FSC4</accession>
<dbReference type="OrthoDB" id="552181at2759"/>
<feature type="compositionally biased region" description="Pro residues" evidence="4">
    <location>
        <begin position="1156"/>
        <end position="1167"/>
    </location>
</feature>